<keyword evidence="8" id="KW-1133">Transmembrane helix</keyword>
<dbReference type="GO" id="GO:0031992">
    <property type="term" value="F:energy transducer activity"/>
    <property type="evidence" value="ECO:0007669"/>
    <property type="project" value="TreeGrafter"/>
</dbReference>
<reference evidence="11" key="1">
    <citation type="submission" date="2018-05" db="EMBL/GenBank/DDBJ databases">
        <authorList>
            <person name="Lanie J.A."/>
            <person name="Ng W.-L."/>
            <person name="Kazmierczak K.M."/>
            <person name="Andrzejewski T.M."/>
            <person name="Davidsen T.M."/>
            <person name="Wayne K.J."/>
            <person name="Tettelin H."/>
            <person name="Glass J.I."/>
            <person name="Rusch D."/>
            <person name="Podicherti R."/>
            <person name="Tsui H.-C.T."/>
            <person name="Winkler M.E."/>
        </authorList>
    </citation>
    <scope>NUCLEOTIDE SEQUENCE</scope>
</reference>
<evidence type="ECO:0000313" key="11">
    <source>
        <dbReference type="EMBL" id="SVA92404.1"/>
    </source>
</evidence>
<keyword evidence="9" id="KW-0472">Membrane</keyword>
<gene>
    <name evidence="11" type="ORF">METZ01_LOCUS145258</name>
</gene>
<dbReference type="PANTHER" id="PTHR33446:SF2">
    <property type="entry name" value="PROTEIN TONB"/>
    <property type="match status" value="1"/>
</dbReference>
<evidence type="ECO:0000259" key="10">
    <source>
        <dbReference type="PROSITE" id="PS52015"/>
    </source>
</evidence>
<keyword evidence="5" id="KW-0997">Cell inner membrane</keyword>
<sequence length="107" mass="11876">MIVFLSLSGCVDKREVENPTPLEGTMDVEYPIDLWDQDIEGSSLLRLRITFEGIVDSVSVLESSGYIAFDSSAVSAAREMRFSPALRDGETISVWAQIPITFSKTDR</sequence>
<feature type="domain" description="TonB C-terminal" evidence="10">
    <location>
        <begin position="15"/>
        <end position="107"/>
    </location>
</feature>
<dbReference type="NCBIfam" id="TIGR01352">
    <property type="entry name" value="tonB_Cterm"/>
    <property type="match status" value="1"/>
</dbReference>
<evidence type="ECO:0000256" key="5">
    <source>
        <dbReference type="ARBA" id="ARBA00022519"/>
    </source>
</evidence>
<accession>A0A381ZTH3</accession>
<evidence type="ECO:0000256" key="1">
    <source>
        <dbReference type="ARBA" id="ARBA00004383"/>
    </source>
</evidence>
<dbReference type="Pfam" id="PF03544">
    <property type="entry name" value="TonB_C"/>
    <property type="match status" value="1"/>
</dbReference>
<organism evidence="11">
    <name type="scientific">marine metagenome</name>
    <dbReference type="NCBI Taxonomy" id="408172"/>
    <lineage>
        <taxon>unclassified sequences</taxon>
        <taxon>metagenomes</taxon>
        <taxon>ecological metagenomes</taxon>
    </lineage>
</organism>
<keyword evidence="3" id="KW-0813">Transport</keyword>
<dbReference type="InterPro" id="IPR037682">
    <property type="entry name" value="TonB_C"/>
</dbReference>
<keyword evidence="6" id="KW-0812">Transmembrane</keyword>
<dbReference type="GO" id="GO:0098797">
    <property type="term" value="C:plasma membrane protein complex"/>
    <property type="evidence" value="ECO:0007669"/>
    <property type="project" value="TreeGrafter"/>
</dbReference>
<evidence type="ECO:0000256" key="9">
    <source>
        <dbReference type="ARBA" id="ARBA00023136"/>
    </source>
</evidence>
<keyword evidence="4" id="KW-1003">Cell membrane</keyword>
<dbReference type="SUPFAM" id="SSF74653">
    <property type="entry name" value="TolA/TonB C-terminal domain"/>
    <property type="match status" value="1"/>
</dbReference>
<evidence type="ECO:0000256" key="8">
    <source>
        <dbReference type="ARBA" id="ARBA00022989"/>
    </source>
</evidence>
<comment type="subcellular location">
    <subcellularLocation>
        <location evidence="1">Cell inner membrane</location>
        <topology evidence="1">Single-pass membrane protein</topology>
        <orientation evidence="1">Periplasmic side</orientation>
    </subcellularLocation>
</comment>
<evidence type="ECO:0000256" key="6">
    <source>
        <dbReference type="ARBA" id="ARBA00022692"/>
    </source>
</evidence>
<evidence type="ECO:0000256" key="3">
    <source>
        <dbReference type="ARBA" id="ARBA00022448"/>
    </source>
</evidence>
<comment type="similarity">
    <text evidence="2">Belongs to the TonB family.</text>
</comment>
<protein>
    <recommendedName>
        <fullName evidence="10">TonB C-terminal domain-containing protein</fullName>
    </recommendedName>
</protein>
<name>A0A381ZTH3_9ZZZZ</name>
<dbReference type="EMBL" id="UINC01022549">
    <property type="protein sequence ID" value="SVA92404.1"/>
    <property type="molecule type" value="Genomic_DNA"/>
</dbReference>
<dbReference type="GO" id="GO:0055085">
    <property type="term" value="P:transmembrane transport"/>
    <property type="evidence" value="ECO:0007669"/>
    <property type="project" value="InterPro"/>
</dbReference>
<evidence type="ECO:0000256" key="4">
    <source>
        <dbReference type="ARBA" id="ARBA00022475"/>
    </source>
</evidence>
<proteinExistence type="inferred from homology"/>
<dbReference type="PROSITE" id="PS52015">
    <property type="entry name" value="TONB_CTD"/>
    <property type="match status" value="1"/>
</dbReference>
<dbReference type="Gene3D" id="3.30.1150.10">
    <property type="match status" value="1"/>
</dbReference>
<dbReference type="InterPro" id="IPR006260">
    <property type="entry name" value="TonB/TolA_C"/>
</dbReference>
<dbReference type="PANTHER" id="PTHR33446">
    <property type="entry name" value="PROTEIN TONB-RELATED"/>
    <property type="match status" value="1"/>
</dbReference>
<dbReference type="AlphaFoldDB" id="A0A381ZTH3"/>
<dbReference type="InterPro" id="IPR051045">
    <property type="entry name" value="TonB-dependent_transducer"/>
</dbReference>
<dbReference type="GO" id="GO:0015031">
    <property type="term" value="P:protein transport"/>
    <property type="evidence" value="ECO:0007669"/>
    <property type="project" value="UniProtKB-KW"/>
</dbReference>
<evidence type="ECO:0000256" key="7">
    <source>
        <dbReference type="ARBA" id="ARBA00022927"/>
    </source>
</evidence>
<keyword evidence="7" id="KW-0653">Protein transport</keyword>
<evidence type="ECO:0000256" key="2">
    <source>
        <dbReference type="ARBA" id="ARBA00006555"/>
    </source>
</evidence>